<sequence>MHDPFTLRYHFAYFGCCCKHSPMILLARVCVDRFDAKVDKLSRSPLIPELRPQDMSTNRKAAYVTLLTKASYLPGVLVLEYTLRSVGSHYPLAVMVTSALEQDARDVLVRRGIQVEDIQSLRPTSVHRLASHDVRFEDTWTKLRAFELINFDRVILLDADMIVMRNMDELFDMDLPKDSIAAAHVCACNPRKLAHYPADWVPANCAYTPLEHPSCLTSPTQMTDNCPRPYTQLNSGLVVLNPSSELANAVYNHLYVSPLVPSWSFPDQDLLADFFKGKWKPLPWCYNALKTLMIIHKPLWRDEEIKCLHYILADKPWHARVPKDGKGEYDRCHQWWWDRLEKLGAEMQLSSKDWELVLSNVASK</sequence>
<reference evidence="1 2" key="1">
    <citation type="submission" date="2014-04" db="EMBL/GenBank/DDBJ databases">
        <authorList>
            <consortium name="DOE Joint Genome Institute"/>
            <person name="Kuo A."/>
            <person name="Kohler A."/>
            <person name="Nagy L.G."/>
            <person name="Floudas D."/>
            <person name="Copeland A."/>
            <person name="Barry K.W."/>
            <person name="Cichocki N."/>
            <person name="Veneault-Fourrey C."/>
            <person name="LaButti K."/>
            <person name="Lindquist E.A."/>
            <person name="Lipzen A."/>
            <person name="Lundell T."/>
            <person name="Morin E."/>
            <person name="Murat C."/>
            <person name="Sun H."/>
            <person name="Tunlid A."/>
            <person name="Henrissat B."/>
            <person name="Grigoriev I.V."/>
            <person name="Hibbett D.S."/>
            <person name="Martin F."/>
            <person name="Nordberg H.P."/>
            <person name="Cantor M.N."/>
            <person name="Hua S.X."/>
        </authorList>
    </citation>
    <scope>NUCLEOTIDE SEQUENCE [LARGE SCALE GENOMIC DNA]</scope>
    <source>
        <strain evidence="1 2">Foug A</strain>
    </source>
</reference>
<keyword evidence="2" id="KW-1185">Reference proteome</keyword>
<dbReference type="CDD" id="cd02537">
    <property type="entry name" value="GT8_Glycogenin"/>
    <property type="match status" value="1"/>
</dbReference>
<dbReference type="AlphaFoldDB" id="A0A0C3EH05"/>
<dbReference type="EMBL" id="KN822014">
    <property type="protein sequence ID" value="KIM67201.1"/>
    <property type="molecule type" value="Genomic_DNA"/>
</dbReference>
<dbReference type="PANTHER" id="PTHR11183">
    <property type="entry name" value="GLYCOGENIN SUBFAMILY MEMBER"/>
    <property type="match status" value="1"/>
</dbReference>
<dbReference type="STRING" id="1036808.A0A0C3EH05"/>
<evidence type="ECO:0000313" key="2">
    <source>
        <dbReference type="Proteomes" id="UP000053989"/>
    </source>
</evidence>
<dbReference type="FunCoup" id="A0A0C3EH05">
    <property type="interactions" value="708"/>
</dbReference>
<dbReference type="HOGENOM" id="CLU_049943_0_0_1"/>
<dbReference type="Gene3D" id="3.90.550.10">
    <property type="entry name" value="Spore Coat Polysaccharide Biosynthesis Protein SpsA, Chain A"/>
    <property type="match status" value="1"/>
</dbReference>
<dbReference type="InterPro" id="IPR002495">
    <property type="entry name" value="Glyco_trans_8"/>
</dbReference>
<keyword evidence="1" id="KW-0808">Transferase</keyword>
<reference evidence="2" key="2">
    <citation type="submission" date="2015-01" db="EMBL/GenBank/DDBJ databases">
        <title>Evolutionary Origins and Diversification of the Mycorrhizal Mutualists.</title>
        <authorList>
            <consortium name="DOE Joint Genome Institute"/>
            <consortium name="Mycorrhizal Genomics Consortium"/>
            <person name="Kohler A."/>
            <person name="Kuo A."/>
            <person name="Nagy L.G."/>
            <person name="Floudas D."/>
            <person name="Copeland A."/>
            <person name="Barry K.W."/>
            <person name="Cichocki N."/>
            <person name="Veneault-Fourrey C."/>
            <person name="LaButti K."/>
            <person name="Lindquist E.A."/>
            <person name="Lipzen A."/>
            <person name="Lundell T."/>
            <person name="Morin E."/>
            <person name="Murat C."/>
            <person name="Riley R."/>
            <person name="Ohm R."/>
            <person name="Sun H."/>
            <person name="Tunlid A."/>
            <person name="Henrissat B."/>
            <person name="Grigoriev I.V."/>
            <person name="Hibbett D.S."/>
            <person name="Martin F."/>
        </authorList>
    </citation>
    <scope>NUCLEOTIDE SEQUENCE [LARGE SCALE GENOMIC DNA]</scope>
    <source>
        <strain evidence="2">Foug A</strain>
    </source>
</reference>
<protein>
    <submittedName>
        <fullName evidence="1">Glycosyltransferase family 8 protein</fullName>
    </submittedName>
</protein>
<dbReference type="OrthoDB" id="2014201at2759"/>
<organism evidence="1 2">
    <name type="scientific">Scleroderma citrinum Foug A</name>
    <dbReference type="NCBI Taxonomy" id="1036808"/>
    <lineage>
        <taxon>Eukaryota</taxon>
        <taxon>Fungi</taxon>
        <taxon>Dikarya</taxon>
        <taxon>Basidiomycota</taxon>
        <taxon>Agaricomycotina</taxon>
        <taxon>Agaricomycetes</taxon>
        <taxon>Agaricomycetidae</taxon>
        <taxon>Boletales</taxon>
        <taxon>Sclerodermatineae</taxon>
        <taxon>Sclerodermataceae</taxon>
        <taxon>Scleroderma</taxon>
    </lineage>
</organism>
<dbReference type="InterPro" id="IPR029044">
    <property type="entry name" value="Nucleotide-diphossugar_trans"/>
</dbReference>
<gene>
    <name evidence="1" type="ORF">SCLCIDRAFT_1210705</name>
</gene>
<name>A0A0C3EH05_9AGAM</name>
<evidence type="ECO:0000313" key="1">
    <source>
        <dbReference type="EMBL" id="KIM67201.1"/>
    </source>
</evidence>
<proteinExistence type="predicted"/>
<dbReference type="Pfam" id="PF01501">
    <property type="entry name" value="Glyco_transf_8"/>
    <property type="match status" value="1"/>
</dbReference>
<dbReference type="InParanoid" id="A0A0C3EH05"/>
<dbReference type="GO" id="GO:0016757">
    <property type="term" value="F:glycosyltransferase activity"/>
    <property type="evidence" value="ECO:0007669"/>
    <property type="project" value="InterPro"/>
</dbReference>
<accession>A0A0C3EH05</accession>
<dbReference type="InterPro" id="IPR050587">
    <property type="entry name" value="GNT1/Glycosyltrans_8"/>
</dbReference>
<dbReference type="SUPFAM" id="SSF53448">
    <property type="entry name" value="Nucleotide-diphospho-sugar transferases"/>
    <property type="match status" value="1"/>
</dbReference>
<dbReference type="Proteomes" id="UP000053989">
    <property type="component" value="Unassembled WGS sequence"/>
</dbReference>